<name>A0AAV2Q9K9_MEGNR</name>
<gene>
    <name evidence="1" type="ORF">MNOR_LOCUS9872</name>
</gene>
<proteinExistence type="predicted"/>
<dbReference type="EMBL" id="CAXKWB010004865">
    <property type="protein sequence ID" value="CAL4075707.1"/>
    <property type="molecule type" value="Genomic_DNA"/>
</dbReference>
<evidence type="ECO:0000313" key="2">
    <source>
        <dbReference type="Proteomes" id="UP001497623"/>
    </source>
</evidence>
<evidence type="ECO:0000313" key="1">
    <source>
        <dbReference type="EMBL" id="CAL4075707.1"/>
    </source>
</evidence>
<dbReference type="AlphaFoldDB" id="A0AAV2Q9K9"/>
<organism evidence="1 2">
    <name type="scientific">Meganyctiphanes norvegica</name>
    <name type="common">Northern krill</name>
    <name type="synonym">Thysanopoda norvegica</name>
    <dbReference type="NCBI Taxonomy" id="48144"/>
    <lineage>
        <taxon>Eukaryota</taxon>
        <taxon>Metazoa</taxon>
        <taxon>Ecdysozoa</taxon>
        <taxon>Arthropoda</taxon>
        <taxon>Crustacea</taxon>
        <taxon>Multicrustacea</taxon>
        <taxon>Malacostraca</taxon>
        <taxon>Eumalacostraca</taxon>
        <taxon>Eucarida</taxon>
        <taxon>Euphausiacea</taxon>
        <taxon>Euphausiidae</taxon>
        <taxon>Meganyctiphanes</taxon>
    </lineage>
</organism>
<sequence>MYVIITTIMGETSPLDIFDFTIKREDIYIPQINDHLPELNYHPHINLTSLNQIKDVEDNIDENHSYNELSEYDIENGDNTISEIHNIDEIYLNTTEIKEPGSIDRLTNEENLTGKAEGRSYIAYIPVPLNNE</sequence>
<accession>A0AAV2Q9K9</accession>
<dbReference type="Proteomes" id="UP001497623">
    <property type="component" value="Unassembled WGS sequence"/>
</dbReference>
<keyword evidence="2" id="KW-1185">Reference proteome</keyword>
<protein>
    <recommendedName>
        <fullName evidence="3">Plasmodium falciparum erythrocyte membrane protein 1 acidic terminal segment domain-containing protein</fullName>
    </recommendedName>
</protein>
<reference evidence="1 2" key="1">
    <citation type="submission" date="2024-05" db="EMBL/GenBank/DDBJ databases">
        <authorList>
            <person name="Wallberg A."/>
        </authorList>
    </citation>
    <scope>NUCLEOTIDE SEQUENCE [LARGE SCALE GENOMIC DNA]</scope>
</reference>
<comment type="caution">
    <text evidence="1">The sequence shown here is derived from an EMBL/GenBank/DDBJ whole genome shotgun (WGS) entry which is preliminary data.</text>
</comment>
<evidence type="ECO:0008006" key="3">
    <source>
        <dbReference type="Google" id="ProtNLM"/>
    </source>
</evidence>
<feature type="non-terminal residue" evidence="1">
    <location>
        <position position="132"/>
    </location>
</feature>